<keyword evidence="3" id="KW-0862">Zinc</keyword>
<feature type="domain" description="RanBP2-type" evidence="8">
    <location>
        <begin position="399"/>
        <end position="428"/>
    </location>
</feature>
<keyword evidence="7" id="KW-1133">Transmembrane helix</keyword>
<evidence type="ECO:0000259" key="8">
    <source>
        <dbReference type="PROSITE" id="PS50199"/>
    </source>
</evidence>
<dbReference type="InterPro" id="IPR001876">
    <property type="entry name" value="Znf_RanBP2"/>
</dbReference>
<evidence type="ECO:0000256" key="5">
    <source>
        <dbReference type="SAM" id="Coils"/>
    </source>
</evidence>
<sequence length="596" mass="66688">MDSIELTQFGLKQLFYQVKQGFPEVPDSVVNDCIRKACYNRQAAEALLQREAPKYGRFPLVKKTTQGNPKSLSAGNSPLDGGPKSLGDCVTPTKFPPALPVTPPVAAAAAASSRPSPPIYSSPLYRPDIDLSLPPPDISSGRETKASSQVQVFCEQPRSSTSVNVILQPSADTLPYVTYSSASTDHHRGLHSQLQITISPQGGSVSAVQRSNLLSPWHYGAVPVPNAGNVNGLNQQCTSSLSLPDQAEHIKEQCKRRESLRRSLDEDRQQLILLRRKVENLQEELTKEKRLLDTSERNNVPHREQRLPPAPPIGRILPHYPHQLQRQQAVVDLENLKGEVHNLEVDCQRMYQELVTRNSETPNPSTSLSPPQPSSTGSTALFNGMPLPIASLTEEEDDESDGWNCSRCTFQNHPALSKCEECESPRSVSSPPCVSSSSSSSIVTSSTQGDVLSMPGSNNKNPSHNNNNNNNDTSTSRNNVVGCFLKRTQPEMARLLLLCFYWLVLTFCLFYQFLVLFFRVWWLWLSLFPAGVMAVRSFIPYSRRPGNIHIHVRHRPRKYQNLSSHFAFFATIFETYFPALLLAFENQRKHCRFFFF</sequence>
<gene>
    <name evidence="9" type="ORF">OUZ56_022984</name>
</gene>
<feature type="transmembrane region" description="Helical" evidence="7">
    <location>
        <begin position="562"/>
        <end position="584"/>
    </location>
</feature>
<dbReference type="InterPro" id="IPR036443">
    <property type="entry name" value="Znf_RanBP2_sf"/>
</dbReference>
<reference evidence="9 10" key="1">
    <citation type="journal article" date="2023" name="Nucleic Acids Res.">
        <title>The hologenome of Daphnia magna reveals possible DNA methylation and microbiome-mediated evolution of the host genome.</title>
        <authorList>
            <person name="Chaturvedi A."/>
            <person name="Li X."/>
            <person name="Dhandapani V."/>
            <person name="Marshall H."/>
            <person name="Kissane S."/>
            <person name="Cuenca-Cambronero M."/>
            <person name="Asole G."/>
            <person name="Calvet F."/>
            <person name="Ruiz-Romero M."/>
            <person name="Marangio P."/>
            <person name="Guigo R."/>
            <person name="Rago D."/>
            <person name="Mirbahai L."/>
            <person name="Eastwood N."/>
            <person name="Colbourne J.K."/>
            <person name="Zhou J."/>
            <person name="Mallon E."/>
            <person name="Orsini L."/>
        </authorList>
    </citation>
    <scope>NUCLEOTIDE SEQUENCE [LARGE SCALE GENOMIC DNA]</scope>
    <source>
        <strain evidence="9">LRV0_1</strain>
    </source>
</reference>
<dbReference type="PROSITE" id="PS01358">
    <property type="entry name" value="ZF_RANBP2_1"/>
    <property type="match status" value="1"/>
</dbReference>
<feature type="transmembrane region" description="Helical" evidence="7">
    <location>
        <begin position="495"/>
        <end position="515"/>
    </location>
</feature>
<feature type="region of interest" description="Disordered" evidence="6">
    <location>
        <begin position="421"/>
        <end position="474"/>
    </location>
</feature>
<evidence type="ECO:0000256" key="1">
    <source>
        <dbReference type="ARBA" id="ARBA00022723"/>
    </source>
</evidence>
<organism evidence="9 10">
    <name type="scientific">Daphnia magna</name>
    <dbReference type="NCBI Taxonomy" id="35525"/>
    <lineage>
        <taxon>Eukaryota</taxon>
        <taxon>Metazoa</taxon>
        <taxon>Ecdysozoa</taxon>
        <taxon>Arthropoda</taxon>
        <taxon>Crustacea</taxon>
        <taxon>Branchiopoda</taxon>
        <taxon>Diplostraca</taxon>
        <taxon>Cladocera</taxon>
        <taxon>Anomopoda</taxon>
        <taxon>Daphniidae</taxon>
        <taxon>Daphnia</taxon>
    </lineage>
</organism>
<proteinExistence type="predicted"/>
<keyword evidence="1" id="KW-0479">Metal-binding</keyword>
<feature type="region of interest" description="Disordered" evidence="6">
    <location>
        <begin position="357"/>
        <end position="384"/>
    </location>
</feature>
<dbReference type="PROSITE" id="PS50199">
    <property type="entry name" value="ZF_RANBP2_2"/>
    <property type="match status" value="1"/>
</dbReference>
<keyword evidence="7" id="KW-0812">Transmembrane</keyword>
<accession>A0ABR0AY22</accession>
<evidence type="ECO:0000313" key="10">
    <source>
        <dbReference type="Proteomes" id="UP001234178"/>
    </source>
</evidence>
<evidence type="ECO:0000256" key="3">
    <source>
        <dbReference type="ARBA" id="ARBA00022833"/>
    </source>
</evidence>
<keyword evidence="5" id="KW-0175">Coiled coil</keyword>
<keyword evidence="7" id="KW-0472">Membrane</keyword>
<feature type="region of interest" description="Disordered" evidence="6">
    <location>
        <begin position="61"/>
        <end position="84"/>
    </location>
</feature>
<feature type="coiled-coil region" evidence="5">
    <location>
        <begin position="326"/>
        <end position="353"/>
    </location>
</feature>
<evidence type="ECO:0000256" key="2">
    <source>
        <dbReference type="ARBA" id="ARBA00022771"/>
    </source>
</evidence>
<evidence type="ECO:0000256" key="4">
    <source>
        <dbReference type="PROSITE-ProRule" id="PRU00322"/>
    </source>
</evidence>
<dbReference type="EMBL" id="JAOYFB010000039">
    <property type="protein sequence ID" value="KAK4030028.1"/>
    <property type="molecule type" value="Genomic_DNA"/>
</dbReference>
<feature type="coiled-coil region" evidence="5">
    <location>
        <begin position="250"/>
        <end position="298"/>
    </location>
</feature>
<feature type="transmembrane region" description="Helical" evidence="7">
    <location>
        <begin position="521"/>
        <end position="541"/>
    </location>
</feature>
<dbReference type="Proteomes" id="UP001234178">
    <property type="component" value="Unassembled WGS sequence"/>
</dbReference>
<feature type="compositionally biased region" description="Low complexity" evidence="6">
    <location>
        <begin position="359"/>
        <end position="379"/>
    </location>
</feature>
<evidence type="ECO:0000256" key="7">
    <source>
        <dbReference type="SAM" id="Phobius"/>
    </source>
</evidence>
<keyword evidence="2 4" id="KW-0863">Zinc-finger</keyword>
<evidence type="ECO:0000313" key="9">
    <source>
        <dbReference type="EMBL" id="KAK4030028.1"/>
    </source>
</evidence>
<feature type="compositionally biased region" description="Low complexity" evidence="6">
    <location>
        <begin position="425"/>
        <end position="446"/>
    </location>
</feature>
<feature type="compositionally biased region" description="Low complexity" evidence="6">
    <location>
        <begin position="457"/>
        <end position="474"/>
    </location>
</feature>
<protein>
    <recommendedName>
        <fullName evidence="8">RanBP2-type domain-containing protein</fullName>
    </recommendedName>
</protein>
<comment type="caution">
    <text evidence="9">The sequence shown here is derived from an EMBL/GenBank/DDBJ whole genome shotgun (WGS) entry which is preliminary data.</text>
</comment>
<dbReference type="Gene3D" id="2.30.30.380">
    <property type="entry name" value="Zn-finger domain of Sec23/24"/>
    <property type="match status" value="1"/>
</dbReference>
<dbReference type="SMART" id="SM00547">
    <property type="entry name" value="ZnF_RBZ"/>
    <property type="match status" value="1"/>
</dbReference>
<dbReference type="Gene3D" id="1.10.8.10">
    <property type="entry name" value="DNA helicase RuvA subunit, C-terminal domain"/>
    <property type="match status" value="1"/>
</dbReference>
<keyword evidence="10" id="KW-1185">Reference proteome</keyword>
<dbReference type="SUPFAM" id="SSF90209">
    <property type="entry name" value="Ran binding protein zinc finger-like"/>
    <property type="match status" value="1"/>
</dbReference>
<dbReference type="PANTHER" id="PTHR46253:SF1">
    <property type="entry name" value="TAB2"/>
    <property type="match status" value="1"/>
</dbReference>
<dbReference type="PANTHER" id="PTHR46253">
    <property type="entry name" value="TGF-BETA-ACTIVATED KINASE 1 AND MAP3K7-BINDING PROTEIN TAB"/>
    <property type="match status" value="1"/>
</dbReference>
<evidence type="ECO:0000256" key="6">
    <source>
        <dbReference type="SAM" id="MobiDB-lite"/>
    </source>
</evidence>
<name>A0ABR0AY22_9CRUS</name>
<feature type="compositionally biased region" description="Polar residues" evidence="6">
    <location>
        <begin position="63"/>
        <end position="76"/>
    </location>
</feature>